<evidence type="ECO:0000256" key="4">
    <source>
        <dbReference type="ARBA" id="ARBA00022729"/>
    </source>
</evidence>
<dbReference type="PANTHER" id="PTHR22727:SF15">
    <property type="entry name" value="MRH DOMAIN-CONTAINING PROTEIN"/>
    <property type="match status" value="1"/>
</dbReference>
<dbReference type="Gene3D" id="2.70.130.10">
    <property type="entry name" value="Mannose-6-phosphate receptor binding domain"/>
    <property type="match status" value="1"/>
</dbReference>
<dbReference type="PANTHER" id="PTHR22727">
    <property type="entry name" value="PROTEIN CBG13728"/>
    <property type="match status" value="1"/>
</dbReference>
<gene>
    <name evidence="9" type="ORF">NMOB1V02_LOCUS1320</name>
</gene>
<dbReference type="Pfam" id="PF23087">
    <property type="entry name" value="MRH_ELAPOR1_9th"/>
    <property type="match status" value="1"/>
</dbReference>
<dbReference type="SUPFAM" id="SSF50911">
    <property type="entry name" value="Mannose 6-phosphate receptor domain"/>
    <property type="match status" value="1"/>
</dbReference>
<dbReference type="SMART" id="SM01411">
    <property type="entry name" value="Ephrin_rec_like"/>
    <property type="match status" value="3"/>
</dbReference>
<dbReference type="EMBL" id="CAJPEX010000130">
    <property type="protein sequence ID" value="CAG0913583.1"/>
    <property type="molecule type" value="Genomic_DNA"/>
</dbReference>
<dbReference type="InterPro" id="IPR039181">
    <property type="entry name" value="Elapor1/2"/>
</dbReference>
<comment type="subcellular location">
    <subcellularLocation>
        <location evidence="1">Cell membrane</location>
        <topology evidence="1">Single-pass type I membrane protein</topology>
    </subcellularLocation>
</comment>
<name>A0A7R9BF98_9CRUS</name>
<feature type="compositionally biased region" description="Basic and acidic residues" evidence="7">
    <location>
        <begin position="101"/>
        <end position="117"/>
    </location>
</feature>
<dbReference type="GO" id="GO:0005886">
    <property type="term" value="C:plasma membrane"/>
    <property type="evidence" value="ECO:0007669"/>
    <property type="project" value="UniProtKB-SubCell"/>
</dbReference>
<evidence type="ECO:0000256" key="2">
    <source>
        <dbReference type="ARBA" id="ARBA00007627"/>
    </source>
</evidence>
<feature type="compositionally biased region" description="Polar residues" evidence="7">
    <location>
        <begin position="122"/>
        <end position="136"/>
    </location>
</feature>
<organism evidence="9">
    <name type="scientific">Notodromas monacha</name>
    <dbReference type="NCBI Taxonomy" id="399045"/>
    <lineage>
        <taxon>Eukaryota</taxon>
        <taxon>Metazoa</taxon>
        <taxon>Ecdysozoa</taxon>
        <taxon>Arthropoda</taxon>
        <taxon>Crustacea</taxon>
        <taxon>Oligostraca</taxon>
        <taxon>Ostracoda</taxon>
        <taxon>Podocopa</taxon>
        <taxon>Podocopida</taxon>
        <taxon>Cypridocopina</taxon>
        <taxon>Cypridoidea</taxon>
        <taxon>Cyprididae</taxon>
        <taxon>Notodromas</taxon>
    </lineage>
</organism>
<keyword evidence="3" id="KW-1003">Cell membrane</keyword>
<feature type="region of interest" description="Disordered" evidence="7">
    <location>
        <begin position="1"/>
        <end position="147"/>
    </location>
</feature>
<feature type="region of interest" description="Disordered" evidence="7">
    <location>
        <begin position="1231"/>
        <end position="1280"/>
    </location>
</feature>
<dbReference type="Pfam" id="PF23091">
    <property type="entry name" value="TNFR_ELAPOR1_6th"/>
    <property type="match status" value="1"/>
</dbReference>
<evidence type="ECO:0000256" key="3">
    <source>
        <dbReference type="ARBA" id="ARBA00022475"/>
    </source>
</evidence>
<dbReference type="Gene3D" id="2.10.50.10">
    <property type="entry name" value="Tumor Necrosis Factor Receptor, subunit A, domain 2"/>
    <property type="match status" value="1"/>
</dbReference>
<dbReference type="SUPFAM" id="SSF57184">
    <property type="entry name" value="Growth factor receptor domain"/>
    <property type="match status" value="1"/>
</dbReference>
<keyword evidence="3" id="KW-0472">Membrane</keyword>
<comment type="similarity">
    <text evidence="2">Belongs to the ELAPOR family.</text>
</comment>
<protein>
    <recommendedName>
        <fullName evidence="8">MRH domain-containing protein</fullName>
    </recommendedName>
</protein>
<feature type="compositionally biased region" description="Basic and acidic residues" evidence="7">
    <location>
        <begin position="179"/>
        <end position="199"/>
    </location>
</feature>
<keyword evidence="6" id="KW-0325">Glycoprotein</keyword>
<evidence type="ECO:0000256" key="5">
    <source>
        <dbReference type="ARBA" id="ARBA00023157"/>
    </source>
</evidence>
<feature type="region of interest" description="Disordered" evidence="7">
    <location>
        <begin position="169"/>
        <end position="220"/>
    </location>
</feature>
<feature type="compositionally biased region" description="Basic residues" evidence="7">
    <location>
        <begin position="209"/>
        <end position="220"/>
    </location>
</feature>
<dbReference type="EMBL" id="OA882167">
    <property type="protein sequence ID" value="CAD7273431.1"/>
    <property type="molecule type" value="Genomic_DNA"/>
</dbReference>
<dbReference type="InterPro" id="IPR044865">
    <property type="entry name" value="MRH_dom"/>
</dbReference>
<keyword evidence="5" id="KW-1015">Disulfide bond</keyword>
<sequence length="1379" mass="151549">MLGVNEPVDTVETGKTNSDGGEQNAAPKNEKHSIVLDDGDIAAQKETSVDKLISSKDDSKPVEAEKEGEMKNGTSNGILKSEAEDEHEHPPTVVAETPIVEEVKLVEDEAKQLDEPLPKVSPVTSQEAAQTTSPESGGNGDEVPATTGTSNAVIEEEKAEAVVTVVAPEAELSSSADAQPEKKEVSMEEKKDEKKHPETSDAEVESPKKRGRRPGKAKEKGVRRKNCNFEALWRRMCLWGLLLVIRSDLTMLRFRIGTEVFLLFVYAYIYDRAFGHDCSKDGYHFVFTECDDMSKRWRVAVPNSESCKLPGAIKQSPILLPDCSLTCNPGYYFDSSNLSCEPCEAGYYSVGDALNFNKWSSVPPEFLQRSEALHASFQTSICDKYDWKPRGDYLQSGVGPCVSALILAVKLTQKGELTFTYQYPDSENVLFVFEAQNELCEYINVDPQNDEHDEMPQKTARGEWRNITVPLSAGPNVLRWKTLGLYDESHPVLIQRIHVSGKLPGHCTFRYFWALALAAIAAIKLFESHSPGVGYISNCSKCPAGTYSAEGASYCEACPENTRSNEGSNACERCLENQFSTPGSAFCVDRPVCLKKDYVESHSPCDEFKQTTIQYEWIQPKICRDDQPGSLRLPQSGLKVPCPPCNPGMEIAARPFGKGTTHCIYCAEGEFSDGLGPCRLCPPSTMPKYGLYINRWTRWPEHVASTCMSVEKDTHVEALLNGREADALWSVLILDVPGFRVQSEGHLSSVATLRFEFELDCQLPCELTFLENLNFSFSWAFQLRYDDADVLANLKNPANDYDGKKLAVVRIFSINVTDTLVGGAAECIPCPEIPTEEKTAQSESSALLRFSAPLQNPRSSCIPCPTGYYVQPETRHPNGSNVGSRCLPCPSDTVLAGSSFQHKIGPESCVKCGPGLFPAPNRQYCMTNCSYTWDGKTFDFSPLSNKPSLATEAKLFTVAGNWYFHLFNVSLCGEPLAVCRNNVSLDADDVALMEESVAGMICRSTIVPDRRKIRSSHDNPAPRSLAIQSISLGDRLVGVTRTPYLGDLRVHEDFLQKPDVPTKDVHFFYKTVGDQNENCPKGRATIITMRCDPSEIKGGKKSFPPSCPASTCDGCTYHILWKTSYACSRCTDSEYMRTTGRIVDVIEDSESADIGQSESCALGPGEDDDDETNFDTPQENLATSFSFKAVSSRSILASAVKLASSIFPRGSTSMKTNACGANSLLFRPIVGCPAQPQEPARTDTPNDETQGSEERRESREKNRRGSSCAGIPAASVQRSPSGVPLVFSSVNFACLISLSDKELLLKLPKPPYIGRSKPPSSSEKGLIPALNRVTRKSVYFILPFKMINVLSDLGHPLKPTQKQYFRGAETAIPGSVNSS</sequence>
<dbReference type="PROSITE" id="PS51914">
    <property type="entry name" value="MRH"/>
    <property type="match status" value="1"/>
</dbReference>
<dbReference type="Proteomes" id="UP000678499">
    <property type="component" value="Unassembled WGS sequence"/>
</dbReference>
<dbReference type="InterPro" id="IPR056607">
    <property type="entry name" value="Elapor1/2_MRH"/>
</dbReference>
<evidence type="ECO:0000313" key="9">
    <source>
        <dbReference type="EMBL" id="CAD7273431.1"/>
    </source>
</evidence>
<keyword evidence="4" id="KW-0732">Signal</keyword>
<evidence type="ECO:0000256" key="6">
    <source>
        <dbReference type="ARBA" id="ARBA00023180"/>
    </source>
</evidence>
<feature type="region of interest" description="Disordered" evidence="7">
    <location>
        <begin position="1151"/>
        <end position="1177"/>
    </location>
</feature>
<dbReference type="InterPro" id="IPR009030">
    <property type="entry name" value="Growth_fac_rcpt_cys_sf"/>
</dbReference>
<dbReference type="InterPro" id="IPR056609">
    <property type="entry name" value="Elapor1-like_3rd"/>
</dbReference>
<evidence type="ECO:0000256" key="1">
    <source>
        <dbReference type="ARBA" id="ARBA00004251"/>
    </source>
</evidence>
<accession>A0A7R9BF98</accession>
<evidence type="ECO:0000313" key="10">
    <source>
        <dbReference type="Proteomes" id="UP000678499"/>
    </source>
</evidence>
<dbReference type="InterPro" id="IPR009011">
    <property type="entry name" value="Man6P_isomerase_rcpt-bd_dom_sf"/>
</dbReference>
<reference evidence="9" key="1">
    <citation type="submission" date="2020-11" db="EMBL/GenBank/DDBJ databases">
        <authorList>
            <person name="Tran Van P."/>
        </authorList>
    </citation>
    <scope>NUCLEOTIDE SEQUENCE</scope>
</reference>
<feature type="compositionally biased region" description="Basic and acidic residues" evidence="7">
    <location>
        <begin position="47"/>
        <end position="70"/>
    </location>
</feature>
<feature type="domain" description="MRH" evidence="8">
    <location>
        <begin position="927"/>
        <end position="1129"/>
    </location>
</feature>
<keyword evidence="10" id="KW-1185">Reference proteome</keyword>
<dbReference type="Pfam" id="PF23032">
    <property type="entry name" value="GBD_ELAPOR1-like_3rd"/>
    <property type="match status" value="1"/>
</dbReference>
<dbReference type="OrthoDB" id="6375839at2759"/>
<evidence type="ECO:0000256" key="7">
    <source>
        <dbReference type="SAM" id="MobiDB-lite"/>
    </source>
</evidence>
<evidence type="ECO:0000259" key="8">
    <source>
        <dbReference type="PROSITE" id="PS51914"/>
    </source>
</evidence>
<proteinExistence type="inferred from homology"/>
<dbReference type="InterPro" id="IPR056610">
    <property type="entry name" value="Elapor1/2_TNFR-like"/>
</dbReference>